<dbReference type="Gene3D" id="1.25.40.20">
    <property type="entry name" value="Ankyrin repeat-containing domain"/>
    <property type="match status" value="1"/>
</dbReference>
<keyword evidence="2" id="KW-1185">Reference proteome</keyword>
<accession>A0A1V9Y943</accession>
<reference evidence="1 2" key="1">
    <citation type="journal article" date="2014" name="Genome Biol. Evol.">
        <title>The secreted proteins of Achlya hypogyna and Thraustotheca clavata identify the ancestral oomycete secretome and reveal gene acquisitions by horizontal gene transfer.</title>
        <authorList>
            <person name="Misner I."/>
            <person name="Blouin N."/>
            <person name="Leonard G."/>
            <person name="Richards T.A."/>
            <person name="Lane C.E."/>
        </authorList>
    </citation>
    <scope>NUCLEOTIDE SEQUENCE [LARGE SCALE GENOMIC DNA]</scope>
    <source>
        <strain evidence="1 2">ATCC 48635</strain>
    </source>
</reference>
<comment type="caution">
    <text evidence="1">The sequence shown here is derived from an EMBL/GenBank/DDBJ whole genome shotgun (WGS) entry which is preliminary data.</text>
</comment>
<evidence type="ECO:0000313" key="1">
    <source>
        <dbReference type="EMBL" id="OQR82250.1"/>
    </source>
</evidence>
<dbReference type="EMBL" id="JNBR01002538">
    <property type="protein sequence ID" value="OQR82250.1"/>
    <property type="molecule type" value="Genomic_DNA"/>
</dbReference>
<dbReference type="SUPFAM" id="SSF48403">
    <property type="entry name" value="Ankyrin repeat"/>
    <property type="match status" value="1"/>
</dbReference>
<sequence>MAGVLTSRELLVLITAFQDGIDADLRPLRHKKLLYCRRAFDPTQLEAFHSDFAPWWHAQGTSGLDRLLAAMPYTRRLVAVCAAKYNYPAVVRYLCERFPDSMSNIMLHTAAREGNLDLVRFFVDASFTGSISDLWCIAVNTNNVALVALLVEIRPLQVPTWLGTSMSLSPAMAQILLAHGIDLTPSAMYSAAKDGCLE</sequence>
<proteinExistence type="predicted"/>
<protein>
    <submittedName>
        <fullName evidence="1">Uncharacterized protein</fullName>
    </submittedName>
</protein>
<dbReference type="AlphaFoldDB" id="A0A1V9Y943"/>
<name>A0A1V9Y943_ACHHY</name>
<dbReference type="InterPro" id="IPR036770">
    <property type="entry name" value="Ankyrin_rpt-contain_sf"/>
</dbReference>
<gene>
    <name evidence="1" type="ORF">ACHHYP_20809</name>
</gene>
<organism evidence="1 2">
    <name type="scientific">Achlya hypogyna</name>
    <name type="common">Oomycete</name>
    <name type="synonym">Protoachlya hypogyna</name>
    <dbReference type="NCBI Taxonomy" id="1202772"/>
    <lineage>
        <taxon>Eukaryota</taxon>
        <taxon>Sar</taxon>
        <taxon>Stramenopiles</taxon>
        <taxon>Oomycota</taxon>
        <taxon>Saprolegniomycetes</taxon>
        <taxon>Saprolegniales</taxon>
        <taxon>Achlyaceae</taxon>
        <taxon>Achlya</taxon>
    </lineage>
</organism>
<dbReference type="Proteomes" id="UP000243579">
    <property type="component" value="Unassembled WGS sequence"/>
</dbReference>
<feature type="non-terminal residue" evidence="1">
    <location>
        <position position="198"/>
    </location>
</feature>
<evidence type="ECO:0000313" key="2">
    <source>
        <dbReference type="Proteomes" id="UP000243579"/>
    </source>
</evidence>